<keyword evidence="4" id="KW-0328">Glycosyltransferase</keyword>
<keyword evidence="11" id="KW-1185">Reference proteome</keyword>
<gene>
    <name evidence="10" type="ORF">MUCCIDRAFT_116819</name>
</gene>
<dbReference type="PANTHER" id="PTHR44998">
    <property type="match status" value="1"/>
</dbReference>
<dbReference type="SMART" id="SM00028">
    <property type="entry name" value="TPR"/>
    <property type="match status" value="4"/>
</dbReference>
<dbReference type="VEuPathDB" id="FungiDB:MUCCIDRAFT_116819"/>
<dbReference type="AlphaFoldDB" id="A0A168JWT7"/>
<dbReference type="InterPro" id="IPR011990">
    <property type="entry name" value="TPR-like_helical_dom_sf"/>
</dbReference>
<dbReference type="Proteomes" id="UP000077051">
    <property type="component" value="Unassembled WGS sequence"/>
</dbReference>
<dbReference type="Pfam" id="PF13844">
    <property type="entry name" value="Glyco_transf_41"/>
    <property type="match status" value="2"/>
</dbReference>
<comment type="caution">
    <text evidence="10">The sequence shown here is derived from an EMBL/GenBank/DDBJ whole genome shotgun (WGS) entry which is preliminary data.</text>
</comment>
<dbReference type="EMBL" id="AMYB01000005">
    <property type="protein sequence ID" value="OAD01712.1"/>
    <property type="molecule type" value="Genomic_DNA"/>
</dbReference>
<evidence type="ECO:0000313" key="10">
    <source>
        <dbReference type="EMBL" id="OAD01712.1"/>
    </source>
</evidence>
<evidence type="ECO:0000256" key="7">
    <source>
        <dbReference type="ARBA" id="ARBA00022803"/>
    </source>
</evidence>
<evidence type="ECO:0000256" key="6">
    <source>
        <dbReference type="ARBA" id="ARBA00022737"/>
    </source>
</evidence>
<dbReference type="FunFam" id="3.40.50.2000:FF:000110">
    <property type="entry name" value="UDP-N-acetylglucosaminyltransferase protein"/>
    <property type="match status" value="1"/>
</dbReference>
<keyword evidence="6" id="KW-0677">Repeat</keyword>
<feature type="non-terminal residue" evidence="10">
    <location>
        <position position="1"/>
    </location>
</feature>
<dbReference type="Gene3D" id="1.25.40.10">
    <property type="entry name" value="Tetratricopeptide repeat domain"/>
    <property type="match status" value="3"/>
</dbReference>
<dbReference type="Pfam" id="PF13374">
    <property type="entry name" value="TPR_10"/>
    <property type="match status" value="1"/>
</dbReference>
<organism evidence="10 11">
    <name type="scientific">Mucor lusitanicus CBS 277.49</name>
    <dbReference type="NCBI Taxonomy" id="747725"/>
    <lineage>
        <taxon>Eukaryota</taxon>
        <taxon>Fungi</taxon>
        <taxon>Fungi incertae sedis</taxon>
        <taxon>Mucoromycota</taxon>
        <taxon>Mucoromycotina</taxon>
        <taxon>Mucoromycetes</taxon>
        <taxon>Mucorales</taxon>
        <taxon>Mucorineae</taxon>
        <taxon>Mucoraceae</taxon>
        <taxon>Mucor</taxon>
    </lineage>
</organism>
<dbReference type="InterPro" id="IPR019734">
    <property type="entry name" value="TPR_rpt"/>
</dbReference>
<dbReference type="PROSITE" id="PS50293">
    <property type="entry name" value="TPR_REGION"/>
    <property type="match status" value="1"/>
</dbReference>
<reference evidence="10 11" key="1">
    <citation type="submission" date="2015-06" db="EMBL/GenBank/DDBJ databases">
        <title>Expansion of signal transduction pathways in fungi by whole-genome duplication.</title>
        <authorList>
            <consortium name="DOE Joint Genome Institute"/>
            <person name="Corrochano L.M."/>
            <person name="Kuo A."/>
            <person name="Marcet-Houben M."/>
            <person name="Polaino S."/>
            <person name="Salamov A."/>
            <person name="Villalobos J.M."/>
            <person name="Alvarez M.I."/>
            <person name="Avalos J."/>
            <person name="Benito E.P."/>
            <person name="Benoit I."/>
            <person name="Burger G."/>
            <person name="Camino L.P."/>
            <person name="Canovas D."/>
            <person name="Cerda-Olmedo E."/>
            <person name="Cheng J.-F."/>
            <person name="Dominguez A."/>
            <person name="Elias M."/>
            <person name="Eslava A.P."/>
            <person name="Glaser F."/>
            <person name="Grimwood J."/>
            <person name="Gutierrez G."/>
            <person name="Heitman J."/>
            <person name="Henrissat B."/>
            <person name="Iturriaga E.A."/>
            <person name="Lang B.F."/>
            <person name="Lavin J.L."/>
            <person name="Lee S."/>
            <person name="Li W."/>
            <person name="Lindquist E."/>
            <person name="Lopez-Garcia S."/>
            <person name="Luque E.M."/>
            <person name="Marcos A.T."/>
            <person name="Martin J."/>
            <person name="Mccluskey K."/>
            <person name="Medina H.R."/>
            <person name="Miralles-Duran A."/>
            <person name="Miyazaki A."/>
            <person name="Munoz-Torres E."/>
            <person name="Oguiza J.A."/>
            <person name="Ohm R."/>
            <person name="Olmedo M."/>
            <person name="Orejas M."/>
            <person name="Ortiz-Castellanos L."/>
            <person name="Pisabarro A.G."/>
            <person name="Rodriguez-Romero J."/>
            <person name="Ruiz-Herrera J."/>
            <person name="Ruiz-Vazquez R."/>
            <person name="Sanz C."/>
            <person name="Schackwitz W."/>
            <person name="Schmutz J."/>
            <person name="Shahriari M."/>
            <person name="Shelest E."/>
            <person name="Silva-Franco F."/>
            <person name="Soanes D."/>
            <person name="Syed K."/>
            <person name="Tagua V.G."/>
            <person name="Talbot N.J."/>
            <person name="Thon M."/>
            <person name="De Vries R.P."/>
            <person name="Wiebenga A."/>
            <person name="Yadav J.S."/>
            <person name="Braun E.L."/>
            <person name="Baker S."/>
            <person name="Garre V."/>
            <person name="Horwitz B."/>
            <person name="Torres-Martinez S."/>
            <person name="Idnurm A."/>
            <person name="Herrera-Estrella A."/>
            <person name="Gabaldon T."/>
            <person name="Grigoriev I.V."/>
        </authorList>
    </citation>
    <scope>NUCLEOTIDE SEQUENCE [LARGE SCALE GENOMIC DNA]</scope>
    <source>
        <strain evidence="10 11">CBS 277.49</strain>
    </source>
</reference>
<evidence type="ECO:0000256" key="5">
    <source>
        <dbReference type="ARBA" id="ARBA00022679"/>
    </source>
</evidence>
<feature type="repeat" description="TPR" evidence="8">
    <location>
        <begin position="133"/>
        <end position="166"/>
    </location>
</feature>
<dbReference type="PANTHER" id="PTHR44998:SF1">
    <property type="entry name" value="UDP-N-ACETYLGLUCOSAMINE--PEPTIDE N-ACETYLGLUCOSAMINYLTRANSFERASE 110 KDA SUBUNIT"/>
    <property type="match status" value="1"/>
</dbReference>
<dbReference type="InterPro" id="IPR029489">
    <property type="entry name" value="OGT/SEC/SPY_C"/>
</dbReference>
<dbReference type="GO" id="GO:0006493">
    <property type="term" value="P:protein O-linked glycosylation"/>
    <property type="evidence" value="ECO:0007669"/>
    <property type="project" value="TreeGrafter"/>
</dbReference>
<comment type="similarity">
    <text evidence="2">Belongs to the glycosyltransferase 41 family. O-GlcNAc transferase subfamily.</text>
</comment>
<proteinExistence type="inferred from homology"/>
<dbReference type="STRING" id="747725.A0A168JWT7"/>
<dbReference type="Gene3D" id="3.40.50.11380">
    <property type="match status" value="1"/>
</dbReference>
<dbReference type="Gene3D" id="3.40.50.2000">
    <property type="entry name" value="Glycogen Phosphorylase B"/>
    <property type="match status" value="1"/>
</dbReference>
<feature type="domain" description="O-GlcNAc transferase C-terminal" evidence="9">
    <location>
        <begin position="486"/>
        <end position="688"/>
    </location>
</feature>
<comment type="pathway">
    <text evidence="1">Protein modification; protein glycosylation.</text>
</comment>
<feature type="non-terminal residue" evidence="10">
    <location>
        <position position="704"/>
    </location>
</feature>
<evidence type="ECO:0000256" key="3">
    <source>
        <dbReference type="ARBA" id="ARBA00011970"/>
    </source>
</evidence>
<evidence type="ECO:0000256" key="4">
    <source>
        <dbReference type="ARBA" id="ARBA00022676"/>
    </source>
</evidence>
<dbReference type="SUPFAM" id="SSF48452">
    <property type="entry name" value="TPR-like"/>
    <property type="match status" value="1"/>
</dbReference>
<dbReference type="OrthoDB" id="421121at2759"/>
<dbReference type="EC" id="2.4.1.255" evidence="3"/>
<dbReference type="Pfam" id="PF13181">
    <property type="entry name" value="TPR_8"/>
    <property type="match status" value="2"/>
</dbReference>
<dbReference type="PROSITE" id="PS50005">
    <property type="entry name" value="TPR"/>
    <property type="match status" value="3"/>
</dbReference>
<evidence type="ECO:0000256" key="1">
    <source>
        <dbReference type="ARBA" id="ARBA00004922"/>
    </source>
</evidence>
<evidence type="ECO:0000313" key="11">
    <source>
        <dbReference type="Proteomes" id="UP000077051"/>
    </source>
</evidence>
<keyword evidence="5 10" id="KW-0808">Transferase</keyword>
<feature type="domain" description="O-GlcNAc transferase C-terminal" evidence="9">
    <location>
        <begin position="214"/>
        <end position="452"/>
    </location>
</feature>
<feature type="repeat" description="TPR" evidence="8">
    <location>
        <begin position="29"/>
        <end position="62"/>
    </location>
</feature>
<dbReference type="GO" id="GO:0097363">
    <property type="term" value="F:protein O-acetylglucosaminyltransferase activity"/>
    <property type="evidence" value="ECO:0007669"/>
    <property type="project" value="UniProtKB-EC"/>
</dbReference>
<sequence>LACVYYSYQDYPSSLKYNHLILKYDANYVEAMSNIGTTLRSIGKTTEAERWWYQAVKLRPGYWDAVENLNLFYAKGNLKYALGDIQGAQREYEKGLELAFGGIDLLSISAPLTGTMLAMQYYTYGLQLDSCHPHLYTNLGSLLKDMGHLNEAVSMYEKAVEYNPRFDVALANLGNAIKDLGRVQDSVQWYRRAVEVNPNFVDAVCGLVNSLSGVCDWRGRGEKYARPLIPSSLASPPVPTVLPFHTFTYPLTARQIRLISHRNALRISHTSLNSTWVSPHVYPPPPPPSPRLKLGYVSSDFNNHPLSHLMQSVFGFHDKAKYDVYCYATTPSDNSPYRQKIERESEHFLDVSSWSNQQVVEKVVADGIHILINLNGYTKGARNEIFAARPCPVQCSFMGFAGTLGGGWCDWIIADPIVYAAQDDFVYTEKFIYMPHSYFVNDHKQGFRDDHHDQALMLHNVQANQESIWAVEEEKRWKMRHEVFPSLPDDVVIFANFNQLYKLEPGTFRVWLRILERVPNSILWLLRFPPAGEQHLKRFALEWAGPQVAHRVVFTDVAPKHVHIHRGRVADIFLDTPECNAHTTAADILWSGTPIVTYPKYMHKMCSRVGASIAMATGFGDEMVVMNEKQYEDKAVELAGSLYYSYETSQLGSVARRGHGSLMELRKKLFLSREQSRLFDTLRWTQNLERGYSEAWRRWVSGEE</sequence>
<feature type="repeat" description="TPR" evidence="8">
    <location>
        <begin position="167"/>
        <end position="200"/>
    </location>
</feature>
<accession>A0A168JWT7</accession>
<keyword evidence="7 8" id="KW-0802">TPR repeat</keyword>
<evidence type="ECO:0000256" key="2">
    <source>
        <dbReference type="ARBA" id="ARBA00005386"/>
    </source>
</evidence>
<name>A0A168JWT7_MUCCL</name>
<evidence type="ECO:0000256" key="8">
    <source>
        <dbReference type="PROSITE-ProRule" id="PRU00339"/>
    </source>
</evidence>
<protein>
    <recommendedName>
        <fullName evidence="3">protein O-GlcNAc transferase</fullName>
        <ecNumber evidence="3">2.4.1.255</ecNumber>
    </recommendedName>
</protein>
<evidence type="ECO:0000259" key="9">
    <source>
        <dbReference type="Pfam" id="PF13844"/>
    </source>
</evidence>